<evidence type="ECO:0000256" key="4">
    <source>
        <dbReference type="ARBA" id="ARBA00022827"/>
    </source>
</evidence>
<protein>
    <recommendedName>
        <fullName evidence="8">Flavin-containing monooxygenase</fullName>
        <ecNumber evidence="8">1.-.-.-</ecNumber>
    </recommendedName>
</protein>
<evidence type="ECO:0000256" key="7">
    <source>
        <dbReference type="ARBA" id="ARBA00023033"/>
    </source>
</evidence>
<comment type="similarity">
    <text evidence="2 8">Belongs to the FMO family.</text>
</comment>
<dbReference type="PANTHER" id="PTHR23023">
    <property type="entry name" value="DIMETHYLANILINE MONOOXYGENASE"/>
    <property type="match status" value="1"/>
</dbReference>
<dbReference type="KEGG" id="bbel:109474065"/>
<keyword evidence="3 8" id="KW-0285">Flavoprotein</keyword>
<dbReference type="PRINTS" id="PR00370">
    <property type="entry name" value="FMOXYGENASE"/>
</dbReference>
<dbReference type="SUPFAM" id="SSF51905">
    <property type="entry name" value="FAD/NAD(P)-binding domain"/>
    <property type="match status" value="2"/>
</dbReference>
<keyword evidence="7 8" id="KW-0503">Monooxygenase</keyword>
<comment type="cofactor">
    <cofactor evidence="1 8">
        <name>FAD</name>
        <dbReference type="ChEBI" id="CHEBI:57692"/>
    </cofactor>
</comment>
<evidence type="ECO:0000256" key="6">
    <source>
        <dbReference type="ARBA" id="ARBA00023002"/>
    </source>
</evidence>
<dbReference type="GO" id="GO:0050660">
    <property type="term" value="F:flavin adenine dinucleotide binding"/>
    <property type="evidence" value="ECO:0007669"/>
    <property type="project" value="InterPro"/>
</dbReference>
<keyword evidence="5" id="KW-0521">NADP</keyword>
<reference evidence="10" key="1">
    <citation type="submission" date="2025-08" db="UniProtKB">
        <authorList>
            <consortium name="RefSeq"/>
        </authorList>
    </citation>
    <scope>IDENTIFICATION</scope>
    <source>
        <tissue evidence="10">Gonad</tissue>
    </source>
</reference>
<evidence type="ECO:0000256" key="8">
    <source>
        <dbReference type="RuleBase" id="RU361177"/>
    </source>
</evidence>
<dbReference type="GeneID" id="109474065"/>
<proteinExistence type="inferred from homology"/>
<sequence>MARRVAVIGAGAAGLCAARHLSARPDQFVPTVYEQTGRVGGTWVYTDRVGTDEHGLPVHSSMYKNLRTNLPKEVMAFPDFPFDSSLPSFITHQEVLRYLEDYTDHFQLRKHIQFLTKVDTVRPVPCADQMVWEVTVSSVEEPEKKTTQQFDAVMVCNGHYSVPYIPAIPGAESFQGRFIHSHEYRSPDDFEGKNVVLLGAASSGQDIALEISATANQVVLSHEKPPIKSQLPSNMKEAPGVERFKAPKTVRFTNGEEFEADVFMYCTGYHYHFPFLTPECEVSVQRGRITPLYKHLLHTSFPTLSIVGICCRICPFPQFDRQVLFAQAALDGSFALPSREEMEEDIRRDYHRRLDAGKPPHHAHEMGEEQWEYNNELSRLIGLAPLPKAVELVYRGVHHERVNNLQWYKDGQYEITGPESWRKLE</sequence>
<keyword evidence="6 8" id="KW-0560">Oxidoreductase</keyword>
<name>A0A6P4YZX7_BRABE</name>
<keyword evidence="9" id="KW-1185">Reference proteome</keyword>
<dbReference type="InterPro" id="IPR000960">
    <property type="entry name" value="Flavin_mOase"/>
</dbReference>
<dbReference type="PIRSF" id="PIRSF000332">
    <property type="entry name" value="FMO"/>
    <property type="match status" value="1"/>
</dbReference>
<dbReference type="RefSeq" id="XP_019629843.1">
    <property type="nucleotide sequence ID" value="XM_019774284.1"/>
</dbReference>
<gene>
    <name evidence="10" type="primary">LOC109474065</name>
</gene>
<dbReference type="Proteomes" id="UP000515135">
    <property type="component" value="Unplaced"/>
</dbReference>
<dbReference type="Pfam" id="PF00743">
    <property type="entry name" value="FMO-like"/>
    <property type="match status" value="2"/>
</dbReference>
<evidence type="ECO:0000313" key="10">
    <source>
        <dbReference type="RefSeq" id="XP_019629843.1"/>
    </source>
</evidence>
<evidence type="ECO:0000256" key="1">
    <source>
        <dbReference type="ARBA" id="ARBA00001974"/>
    </source>
</evidence>
<dbReference type="FunFam" id="3.50.50.60:FF:000138">
    <property type="entry name" value="Flavin-containing monooxygenase"/>
    <property type="match status" value="1"/>
</dbReference>
<organism evidence="9 10">
    <name type="scientific">Branchiostoma belcheri</name>
    <name type="common">Amphioxus</name>
    <dbReference type="NCBI Taxonomy" id="7741"/>
    <lineage>
        <taxon>Eukaryota</taxon>
        <taxon>Metazoa</taxon>
        <taxon>Chordata</taxon>
        <taxon>Cephalochordata</taxon>
        <taxon>Leptocardii</taxon>
        <taxon>Amphioxiformes</taxon>
        <taxon>Branchiostomatidae</taxon>
        <taxon>Branchiostoma</taxon>
    </lineage>
</organism>
<dbReference type="GO" id="GO:0050661">
    <property type="term" value="F:NADP binding"/>
    <property type="evidence" value="ECO:0007669"/>
    <property type="project" value="InterPro"/>
</dbReference>
<dbReference type="InterPro" id="IPR036188">
    <property type="entry name" value="FAD/NAD-bd_sf"/>
</dbReference>
<dbReference type="EC" id="1.-.-.-" evidence="8"/>
<dbReference type="InterPro" id="IPR050346">
    <property type="entry name" value="FMO-like"/>
</dbReference>
<evidence type="ECO:0000256" key="3">
    <source>
        <dbReference type="ARBA" id="ARBA00022630"/>
    </source>
</evidence>
<dbReference type="GO" id="GO:0004499">
    <property type="term" value="F:N,N-dimethylaniline monooxygenase activity"/>
    <property type="evidence" value="ECO:0007669"/>
    <property type="project" value="InterPro"/>
</dbReference>
<evidence type="ECO:0000256" key="5">
    <source>
        <dbReference type="ARBA" id="ARBA00022857"/>
    </source>
</evidence>
<accession>A0A6P4YZX7</accession>
<evidence type="ECO:0000313" key="9">
    <source>
        <dbReference type="Proteomes" id="UP000515135"/>
    </source>
</evidence>
<keyword evidence="4 8" id="KW-0274">FAD</keyword>
<dbReference type="InterPro" id="IPR020946">
    <property type="entry name" value="Flavin_mOase-like"/>
</dbReference>
<dbReference type="Gene3D" id="3.50.50.60">
    <property type="entry name" value="FAD/NAD(P)-binding domain"/>
    <property type="match status" value="2"/>
</dbReference>
<dbReference type="OrthoDB" id="66881at2759"/>
<dbReference type="AlphaFoldDB" id="A0A6P4YZX7"/>
<evidence type="ECO:0000256" key="2">
    <source>
        <dbReference type="ARBA" id="ARBA00009183"/>
    </source>
</evidence>